<keyword evidence="3" id="KW-1185">Reference proteome</keyword>
<protein>
    <submittedName>
        <fullName evidence="2">Uncharacterized protein</fullName>
    </submittedName>
</protein>
<evidence type="ECO:0000313" key="2">
    <source>
        <dbReference type="EMBL" id="SFS89041.1"/>
    </source>
</evidence>
<evidence type="ECO:0000256" key="1">
    <source>
        <dbReference type="SAM" id="MobiDB-lite"/>
    </source>
</evidence>
<feature type="compositionally biased region" description="Polar residues" evidence="1">
    <location>
        <begin position="1"/>
        <end position="17"/>
    </location>
</feature>
<gene>
    <name evidence="2" type="ORF">SAMN04488556_3144</name>
</gene>
<dbReference type="Proteomes" id="UP000199199">
    <property type="component" value="Unassembled WGS sequence"/>
</dbReference>
<reference evidence="3" key="1">
    <citation type="submission" date="2016-10" db="EMBL/GenBank/DDBJ databases">
        <authorList>
            <person name="Varghese N."/>
            <person name="Submissions S."/>
        </authorList>
    </citation>
    <scope>NUCLEOTIDE SEQUENCE [LARGE SCALE GENOMIC DNA]</scope>
    <source>
        <strain evidence="3">DSM 22427</strain>
    </source>
</reference>
<evidence type="ECO:0000313" key="3">
    <source>
        <dbReference type="Proteomes" id="UP000199199"/>
    </source>
</evidence>
<feature type="region of interest" description="Disordered" evidence="1">
    <location>
        <begin position="1"/>
        <end position="24"/>
    </location>
</feature>
<sequence>MADLTGSSDSSHTTATEPETPEISVCKSCPEKTVFLETGNTDGWITSDTTVDVRQ</sequence>
<accession>A0A1I6TIQ8</accession>
<dbReference type="EMBL" id="FOZS01000003">
    <property type="protein sequence ID" value="SFS89041.1"/>
    <property type="molecule type" value="Genomic_DNA"/>
</dbReference>
<dbReference type="AlphaFoldDB" id="A0A1I6TIQ8"/>
<dbReference type="OrthoDB" id="204433at2157"/>
<proteinExistence type="predicted"/>
<organism evidence="2 3">
    <name type="scientific">Halostagnicola kamekurae</name>
    <dbReference type="NCBI Taxonomy" id="619731"/>
    <lineage>
        <taxon>Archaea</taxon>
        <taxon>Methanobacteriati</taxon>
        <taxon>Methanobacteriota</taxon>
        <taxon>Stenosarchaea group</taxon>
        <taxon>Halobacteria</taxon>
        <taxon>Halobacteriales</taxon>
        <taxon>Natrialbaceae</taxon>
        <taxon>Halostagnicola</taxon>
    </lineage>
</organism>
<dbReference type="RefSeq" id="WP_175507202.1">
    <property type="nucleotide sequence ID" value="NZ_FOZS01000003.1"/>
</dbReference>
<name>A0A1I6TIQ8_9EURY</name>